<dbReference type="OrthoDB" id="9803913at2"/>
<dbReference type="Gene3D" id="3.30.420.10">
    <property type="entry name" value="Ribonuclease H-like superfamily/Ribonuclease H"/>
    <property type="match status" value="1"/>
</dbReference>
<evidence type="ECO:0000313" key="6">
    <source>
        <dbReference type="EMBL" id="RLQ97500.1"/>
    </source>
</evidence>
<dbReference type="SMART" id="SM00479">
    <property type="entry name" value="EXOIII"/>
    <property type="match status" value="1"/>
</dbReference>
<evidence type="ECO:0000256" key="1">
    <source>
        <dbReference type="ARBA" id="ARBA00022722"/>
    </source>
</evidence>
<protein>
    <submittedName>
        <fullName evidence="6">DNA polymerase III subunit epsilon</fullName>
    </submittedName>
</protein>
<dbReference type="InterPro" id="IPR036397">
    <property type="entry name" value="RNaseH_sf"/>
</dbReference>
<dbReference type="EMBL" id="RCVZ01000002">
    <property type="protein sequence ID" value="RLQ97500.1"/>
    <property type="molecule type" value="Genomic_DNA"/>
</dbReference>
<dbReference type="RefSeq" id="WP_121679450.1">
    <property type="nucleotide sequence ID" value="NZ_RCVZ01000002.1"/>
</dbReference>
<dbReference type="InterPro" id="IPR012337">
    <property type="entry name" value="RNaseH-like_sf"/>
</dbReference>
<evidence type="ECO:0000259" key="5">
    <source>
        <dbReference type="SMART" id="SM00479"/>
    </source>
</evidence>
<sequence length="235" mass="26738">MAQNEKIGIVLDVETTGLSPHTNEIIELFMIKFSFDQKTGRFIETLDEYSTFNEPSSSISSQITRLTGITNEMVKGASLDLGEILDFCSDVEYFFAHNASFDRSFIIKVMPELVHRKWHCSMRHVKWKNHGFPNMKLGTLLDGHGILNDQAHRANSDTRSTLELMLKTNSAGHTYLKEMTSRKPMALPASMKTGPSGQTSKYSYRRARKMAEQEMAASREKKAPFRYQTKKNVDS</sequence>
<dbReference type="Pfam" id="PF00929">
    <property type="entry name" value="RNase_T"/>
    <property type="match status" value="1"/>
</dbReference>
<dbReference type="AlphaFoldDB" id="A0A3L7K3U6"/>
<dbReference type="SUPFAM" id="SSF53098">
    <property type="entry name" value="Ribonuclease H-like"/>
    <property type="match status" value="1"/>
</dbReference>
<dbReference type="Proteomes" id="UP000276770">
    <property type="component" value="Unassembled WGS sequence"/>
</dbReference>
<name>A0A3L7K3U6_9BACI</name>
<comment type="caution">
    <text evidence="6">The sequence shown here is derived from an EMBL/GenBank/DDBJ whole genome shotgun (WGS) entry which is preliminary data.</text>
</comment>
<keyword evidence="3" id="KW-0269">Exonuclease</keyword>
<keyword evidence="1" id="KW-0540">Nuclease</keyword>
<evidence type="ECO:0000313" key="7">
    <source>
        <dbReference type="Proteomes" id="UP000276770"/>
    </source>
</evidence>
<dbReference type="CDD" id="cd06127">
    <property type="entry name" value="DEDDh"/>
    <property type="match status" value="1"/>
</dbReference>
<proteinExistence type="predicted"/>
<evidence type="ECO:0000256" key="4">
    <source>
        <dbReference type="SAM" id="MobiDB-lite"/>
    </source>
</evidence>
<keyword evidence="7" id="KW-1185">Reference proteome</keyword>
<gene>
    <name evidence="6" type="ORF">D9X91_04955</name>
</gene>
<dbReference type="PANTHER" id="PTHR30231">
    <property type="entry name" value="DNA POLYMERASE III SUBUNIT EPSILON"/>
    <property type="match status" value="1"/>
</dbReference>
<dbReference type="InterPro" id="IPR013520">
    <property type="entry name" value="Ribonucl_H"/>
</dbReference>
<feature type="region of interest" description="Disordered" evidence="4">
    <location>
        <begin position="208"/>
        <end position="235"/>
    </location>
</feature>
<dbReference type="PANTHER" id="PTHR30231:SF37">
    <property type="entry name" value="EXODEOXYRIBONUCLEASE 10"/>
    <property type="match status" value="1"/>
</dbReference>
<dbReference type="GO" id="GO:0003676">
    <property type="term" value="F:nucleic acid binding"/>
    <property type="evidence" value="ECO:0007669"/>
    <property type="project" value="InterPro"/>
</dbReference>
<feature type="compositionally biased region" description="Basic and acidic residues" evidence="4">
    <location>
        <begin position="209"/>
        <end position="223"/>
    </location>
</feature>
<organism evidence="6 7">
    <name type="scientific">Falsibacillus albus</name>
    <dbReference type="NCBI Taxonomy" id="2478915"/>
    <lineage>
        <taxon>Bacteria</taxon>
        <taxon>Bacillati</taxon>
        <taxon>Bacillota</taxon>
        <taxon>Bacilli</taxon>
        <taxon>Bacillales</taxon>
        <taxon>Bacillaceae</taxon>
        <taxon>Falsibacillus</taxon>
    </lineage>
</organism>
<evidence type="ECO:0000256" key="3">
    <source>
        <dbReference type="ARBA" id="ARBA00022839"/>
    </source>
</evidence>
<dbReference type="GO" id="GO:0008408">
    <property type="term" value="F:3'-5' exonuclease activity"/>
    <property type="evidence" value="ECO:0007669"/>
    <property type="project" value="TreeGrafter"/>
</dbReference>
<feature type="domain" description="Exonuclease" evidence="5">
    <location>
        <begin position="9"/>
        <end position="174"/>
    </location>
</feature>
<dbReference type="GO" id="GO:0005829">
    <property type="term" value="C:cytosol"/>
    <property type="evidence" value="ECO:0007669"/>
    <property type="project" value="TreeGrafter"/>
</dbReference>
<accession>A0A3L7K3U6</accession>
<keyword evidence="2" id="KW-0378">Hydrolase</keyword>
<reference evidence="6 7" key="1">
    <citation type="submission" date="2018-10" db="EMBL/GenBank/DDBJ databases">
        <title>Falsibacillus sp. genome draft.</title>
        <authorList>
            <person name="Shi S."/>
        </authorList>
    </citation>
    <scope>NUCLEOTIDE SEQUENCE [LARGE SCALE GENOMIC DNA]</scope>
    <source>
        <strain evidence="6 7">GY 10110</strain>
    </source>
</reference>
<dbReference type="GO" id="GO:0045004">
    <property type="term" value="P:DNA replication proofreading"/>
    <property type="evidence" value="ECO:0007669"/>
    <property type="project" value="TreeGrafter"/>
</dbReference>
<evidence type="ECO:0000256" key="2">
    <source>
        <dbReference type="ARBA" id="ARBA00022801"/>
    </source>
</evidence>
<dbReference type="FunFam" id="3.30.420.10:FF:000045">
    <property type="entry name" value="3'-5' exonuclease DinG"/>
    <property type="match status" value="1"/>
</dbReference>